<evidence type="ECO:0000313" key="1">
    <source>
        <dbReference type="Ensembl" id="ENSECAP00000056567.1"/>
    </source>
</evidence>
<dbReference type="AlphaFoldDB" id="A0A9L0QYD2"/>
<sequence>MAKITKTKNNKCWRSCGEKGTLIHCWWECKLVQSLWKTVWRFLKKLKIEITICPSHPTTGYLSKEPEGPAPGRQSLYDSTHMWKLNTWTKRTD</sequence>
<dbReference type="GeneTree" id="ENSGT01150000286916"/>
<accession>A0A9L0QYD2</accession>
<protein>
    <submittedName>
        <fullName evidence="1">Uncharacterized protein</fullName>
    </submittedName>
</protein>
<keyword evidence="2" id="KW-1185">Reference proteome</keyword>
<reference evidence="1" key="2">
    <citation type="submission" date="2025-08" db="UniProtKB">
        <authorList>
            <consortium name="Ensembl"/>
        </authorList>
    </citation>
    <scope>IDENTIFICATION</scope>
    <source>
        <strain evidence="1">Thoroughbred</strain>
    </source>
</reference>
<dbReference type="Ensembl" id="ENSECAT00000098454.1">
    <property type="protein sequence ID" value="ENSECAP00000056567.1"/>
    <property type="gene ID" value="ENSECAG00000052370.1"/>
</dbReference>
<reference evidence="1 2" key="1">
    <citation type="journal article" date="2009" name="Science">
        <title>Genome sequence, comparative analysis, and population genetics of the domestic horse.</title>
        <authorList>
            <consortium name="Broad Institute Genome Sequencing Platform"/>
            <consortium name="Broad Institute Whole Genome Assembly Team"/>
            <person name="Wade C.M."/>
            <person name="Giulotto E."/>
            <person name="Sigurdsson S."/>
            <person name="Zoli M."/>
            <person name="Gnerre S."/>
            <person name="Imsland F."/>
            <person name="Lear T.L."/>
            <person name="Adelson D.L."/>
            <person name="Bailey E."/>
            <person name="Bellone R.R."/>
            <person name="Bloecker H."/>
            <person name="Distl O."/>
            <person name="Edgar R.C."/>
            <person name="Garber M."/>
            <person name="Leeb T."/>
            <person name="Mauceli E."/>
            <person name="MacLeod J.N."/>
            <person name="Penedo M.C.T."/>
            <person name="Raison J.M."/>
            <person name="Sharpe T."/>
            <person name="Vogel J."/>
            <person name="Andersson L."/>
            <person name="Antczak D.F."/>
            <person name="Biagi T."/>
            <person name="Binns M.M."/>
            <person name="Chowdhary B.P."/>
            <person name="Coleman S.J."/>
            <person name="Della Valle G."/>
            <person name="Fryc S."/>
            <person name="Guerin G."/>
            <person name="Hasegawa T."/>
            <person name="Hill E.W."/>
            <person name="Jurka J."/>
            <person name="Kiialainen A."/>
            <person name="Lindgren G."/>
            <person name="Liu J."/>
            <person name="Magnani E."/>
            <person name="Mickelson J.R."/>
            <person name="Murray J."/>
            <person name="Nergadze S.G."/>
            <person name="Onofrio R."/>
            <person name="Pedroni S."/>
            <person name="Piras M.F."/>
            <person name="Raudsepp T."/>
            <person name="Rocchi M."/>
            <person name="Roeed K.H."/>
            <person name="Ryder O.A."/>
            <person name="Searle S."/>
            <person name="Skow L."/>
            <person name="Swinburne J.E."/>
            <person name="Syvaenen A.C."/>
            <person name="Tozaki T."/>
            <person name="Valberg S.J."/>
            <person name="Vaudin M."/>
            <person name="White J.R."/>
            <person name="Zody M.C."/>
            <person name="Lander E.S."/>
            <person name="Lindblad-Toh K."/>
        </authorList>
    </citation>
    <scope>NUCLEOTIDE SEQUENCE [LARGE SCALE GENOMIC DNA]</scope>
    <source>
        <strain evidence="1 2">Thoroughbred</strain>
    </source>
</reference>
<reference evidence="1" key="3">
    <citation type="submission" date="2025-09" db="UniProtKB">
        <authorList>
            <consortium name="Ensembl"/>
        </authorList>
    </citation>
    <scope>IDENTIFICATION</scope>
    <source>
        <strain evidence="1">Thoroughbred</strain>
    </source>
</reference>
<dbReference type="Proteomes" id="UP000002281">
    <property type="component" value="Chromosome 11"/>
</dbReference>
<organism evidence="1 2">
    <name type="scientific">Equus caballus</name>
    <name type="common">Horse</name>
    <dbReference type="NCBI Taxonomy" id="9796"/>
    <lineage>
        <taxon>Eukaryota</taxon>
        <taxon>Metazoa</taxon>
        <taxon>Chordata</taxon>
        <taxon>Craniata</taxon>
        <taxon>Vertebrata</taxon>
        <taxon>Euteleostomi</taxon>
        <taxon>Mammalia</taxon>
        <taxon>Eutheria</taxon>
        <taxon>Laurasiatheria</taxon>
        <taxon>Perissodactyla</taxon>
        <taxon>Equidae</taxon>
        <taxon>Equus</taxon>
    </lineage>
</organism>
<name>A0A9L0QYD2_HORSE</name>
<evidence type="ECO:0000313" key="2">
    <source>
        <dbReference type="Proteomes" id="UP000002281"/>
    </source>
</evidence>
<proteinExistence type="predicted"/>